<evidence type="ECO:0000256" key="8">
    <source>
        <dbReference type="ARBA" id="ARBA00023065"/>
    </source>
</evidence>
<organism evidence="16 17">
    <name type="scientific">Porphyromonas pasteri</name>
    <dbReference type="NCBI Taxonomy" id="1583331"/>
    <lineage>
        <taxon>Bacteria</taxon>
        <taxon>Pseudomonadati</taxon>
        <taxon>Bacteroidota</taxon>
        <taxon>Bacteroidia</taxon>
        <taxon>Bacteroidales</taxon>
        <taxon>Porphyromonadaceae</taxon>
        <taxon>Porphyromonas</taxon>
    </lineage>
</organism>
<comment type="subcellular location">
    <subcellularLocation>
        <location evidence="1 12">Cell outer membrane</location>
        <topology evidence="1 12">Multi-pass membrane protein</topology>
    </subcellularLocation>
</comment>
<sequence length="778" mass="86149">MRALLPPAGAKPIYTNQNLYIMKRFICLMALALPMTLAGQTTDSADSAQVIGEVVVRGARVMAPSTVVKIPAPRREIPLTTNILPLEKIRLLGYTDPAQAMQTVPGVGAFKDYGGFHMFFLRGFYESVVLNDGMRDERHALWQSAPLTGMAAVDHIEVLKGAASMSVGHSALGGVINIINKQPKARPAFDASYTIGSYGTHRITAGGTSAISSKANARADVEYSTSDGWRGNYTKIANAHAAVDIKLSPKHKLGFAAIISHDQFRGDYGQPHLKWDVYDSTTDELAYKRGTFPSSEPASRAYTDPNEFLTNKTVKFHAKYNYAIDERWRLSEHAFFAYDSLNYYSTDGLNYLTGAKATGAKHYYLDGTTKVPVLIDRVERDGFGFAYGTLTAQNQIELTGRLRWGNTSHAILAAHNFSYMDLRRSDRALYTGAGVGSIVTLKDPILDQGPIYMKYRRMQVFKDLVNGVSLQDFITWQNLRLLAGVRMDFFRRDFGIYNTDDRKLLDRTTDQILTNAALTYRLGAVYNITPSFNIYGSVSSFFKPQRITLSPEVVYMAADGHEMSAEELKSFKPLTGRQWEAGLHLDLGNELSLHAAAYHITLSNMVRTNLGVAADGRKIGGPIGKSISKGVELEMNYAPSSVFDFNLGYSLTDARIAEYTSSNFTQNVSAGNRLKRVPRDKVSAWAFYNAPFSSETVLRLGFGAIHTGSFYSDETNIYKIDPSTIFNTVVSFSPMKALSLQLNVNNLFDTVYYSTTINSTQFIPAEGRNVQFTASLHI</sequence>
<keyword evidence="8" id="KW-0406">Ion transport</keyword>
<gene>
    <name evidence="16" type="ORF">GCM10007088_06230</name>
</gene>
<evidence type="ECO:0000256" key="10">
    <source>
        <dbReference type="ARBA" id="ARBA00023136"/>
    </source>
</evidence>
<name>A0ABQ2H806_9PORP</name>
<keyword evidence="7" id="KW-0408">Iron</keyword>
<keyword evidence="6" id="KW-0732">Signal</keyword>
<dbReference type="Gene3D" id="2.40.170.20">
    <property type="entry name" value="TonB-dependent receptor, beta-barrel domain"/>
    <property type="match status" value="1"/>
</dbReference>
<dbReference type="InterPro" id="IPR000531">
    <property type="entry name" value="Beta-barrel_TonB"/>
</dbReference>
<keyword evidence="16" id="KW-0675">Receptor</keyword>
<evidence type="ECO:0000313" key="16">
    <source>
        <dbReference type="EMBL" id="GGM50392.1"/>
    </source>
</evidence>
<evidence type="ECO:0000259" key="14">
    <source>
        <dbReference type="Pfam" id="PF00593"/>
    </source>
</evidence>
<evidence type="ECO:0000256" key="1">
    <source>
        <dbReference type="ARBA" id="ARBA00004571"/>
    </source>
</evidence>
<dbReference type="Gene3D" id="2.170.130.10">
    <property type="entry name" value="TonB-dependent receptor, plug domain"/>
    <property type="match status" value="1"/>
</dbReference>
<dbReference type="InterPro" id="IPR039426">
    <property type="entry name" value="TonB-dep_rcpt-like"/>
</dbReference>
<keyword evidence="5 12" id="KW-0812">Transmembrane</keyword>
<dbReference type="PROSITE" id="PS52016">
    <property type="entry name" value="TONB_DEPENDENT_REC_3"/>
    <property type="match status" value="1"/>
</dbReference>
<dbReference type="SUPFAM" id="SSF56935">
    <property type="entry name" value="Porins"/>
    <property type="match status" value="1"/>
</dbReference>
<proteinExistence type="inferred from homology"/>
<evidence type="ECO:0000256" key="4">
    <source>
        <dbReference type="ARBA" id="ARBA00022496"/>
    </source>
</evidence>
<keyword evidence="9 13" id="KW-0798">TonB box</keyword>
<evidence type="ECO:0000256" key="3">
    <source>
        <dbReference type="ARBA" id="ARBA00022452"/>
    </source>
</evidence>
<keyword evidence="10 12" id="KW-0472">Membrane</keyword>
<evidence type="ECO:0000256" key="9">
    <source>
        <dbReference type="ARBA" id="ARBA00023077"/>
    </source>
</evidence>
<feature type="domain" description="TonB-dependent receptor-like beta-barrel" evidence="14">
    <location>
        <begin position="267"/>
        <end position="747"/>
    </location>
</feature>
<dbReference type="InterPro" id="IPR037066">
    <property type="entry name" value="Plug_dom_sf"/>
</dbReference>
<dbReference type="EMBL" id="BMPU01000001">
    <property type="protein sequence ID" value="GGM50392.1"/>
    <property type="molecule type" value="Genomic_DNA"/>
</dbReference>
<dbReference type="Proteomes" id="UP000653477">
    <property type="component" value="Unassembled WGS sequence"/>
</dbReference>
<keyword evidence="4" id="KW-0410">Iron transport</keyword>
<dbReference type="Pfam" id="PF07715">
    <property type="entry name" value="Plug"/>
    <property type="match status" value="1"/>
</dbReference>
<keyword evidence="17" id="KW-1185">Reference proteome</keyword>
<evidence type="ECO:0000313" key="17">
    <source>
        <dbReference type="Proteomes" id="UP000653477"/>
    </source>
</evidence>
<evidence type="ECO:0000256" key="6">
    <source>
        <dbReference type="ARBA" id="ARBA00022729"/>
    </source>
</evidence>
<evidence type="ECO:0000256" key="13">
    <source>
        <dbReference type="RuleBase" id="RU003357"/>
    </source>
</evidence>
<comment type="caution">
    <text evidence="16">The sequence shown here is derived from an EMBL/GenBank/DDBJ whole genome shotgun (WGS) entry which is preliminary data.</text>
</comment>
<feature type="domain" description="TonB-dependent receptor plug" evidence="15">
    <location>
        <begin position="74"/>
        <end position="175"/>
    </location>
</feature>
<accession>A0ABQ2H806</accession>
<reference evidence="17" key="1">
    <citation type="journal article" date="2019" name="Int. J. Syst. Evol. Microbiol.">
        <title>The Global Catalogue of Microorganisms (GCM) 10K type strain sequencing project: providing services to taxonomists for standard genome sequencing and annotation.</title>
        <authorList>
            <consortium name="The Broad Institute Genomics Platform"/>
            <consortium name="The Broad Institute Genome Sequencing Center for Infectious Disease"/>
            <person name="Wu L."/>
            <person name="Ma J."/>
        </authorList>
    </citation>
    <scope>NUCLEOTIDE SEQUENCE [LARGE SCALE GENOMIC DNA]</scope>
    <source>
        <strain evidence="17">JCM 30531</strain>
    </source>
</reference>
<evidence type="ECO:0000256" key="11">
    <source>
        <dbReference type="ARBA" id="ARBA00023237"/>
    </source>
</evidence>
<comment type="similarity">
    <text evidence="12 13">Belongs to the TonB-dependent receptor family.</text>
</comment>
<evidence type="ECO:0000259" key="15">
    <source>
        <dbReference type="Pfam" id="PF07715"/>
    </source>
</evidence>
<dbReference type="PANTHER" id="PTHR32552:SF68">
    <property type="entry name" value="FERRICHROME OUTER MEMBRANE TRANSPORTER_PHAGE RECEPTOR"/>
    <property type="match status" value="1"/>
</dbReference>
<dbReference type="InterPro" id="IPR036942">
    <property type="entry name" value="Beta-barrel_TonB_sf"/>
</dbReference>
<evidence type="ECO:0000256" key="2">
    <source>
        <dbReference type="ARBA" id="ARBA00022448"/>
    </source>
</evidence>
<keyword evidence="3 12" id="KW-1134">Transmembrane beta strand</keyword>
<keyword evidence="11 12" id="KW-0998">Cell outer membrane</keyword>
<dbReference type="InterPro" id="IPR012910">
    <property type="entry name" value="Plug_dom"/>
</dbReference>
<evidence type="ECO:0000256" key="7">
    <source>
        <dbReference type="ARBA" id="ARBA00023004"/>
    </source>
</evidence>
<evidence type="ECO:0000256" key="5">
    <source>
        <dbReference type="ARBA" id="ARBA00022692"/>
    </source>
</evidence>
<dbReference type="PANTHER" id="PTHR32552">
    <property type="entry name" value="FERRICHROME IRON RECEPTOR-RELATED"/>
    <property type="match status" value="1"/>
</dbReference>
<protein>
    <submittedName>
        <fullName evidence="16">TonB-dependent receptor</fullName>
    </submittedName>
</protein>
<dbReference type="CDD" id="cd01347">
    <property type="entry name" value="ligand_gated_channel"/>
    <property type="match status" value="1"/>
</dbReference>
<keyword evidence="2 12" id="KW-0813">Transport</keyword>
<dbReference type="Pfam" id="PF00593">
    <property type="entry name" value="TonB_dep_Rec_b-barrel"/>
    <property type="match status" value="1"/>
</dbReference>
<evidence type="ECO:0000256" key="12">
    <source>
        <dbReference type="PROSITE-ProRule" id="PRU01360"/>
    </source>
</evidence>